<evidence type="ECO:0000256" key="4">
    <source>
        <dbReference type="ARBA" id="ARBA00023157"/>
    </source>
</evidence>
<evidence type="ECO:0000256" key="6">
    <source>
        <dbReference type="ARBA" id="ARBA00034311"/>
    </source>
</evidence>
<keyword evidence="4" id="KW-1015">Disulfide bond</keyword>
<organism evidence="9 10">
    <name type="scientific">Glarea lozoyensis (strain ATCC 74030 / MF5533)</name>
    <dbReference type="NCBI Taxonomy" id="1104152"/>
    <lineage>
        <taxon>Eukaryota</taxon>
        <taxon>Fungi</taxon>
        <taxon>Dikarya</taxon>
        <taxon>Ascomycota</taxon>
        <taxon>Pezizomycotina</taxon>
        <taxon>Leotiomycetes</taxon>
        <taxon>Helotiales</taxon>
        <taxon>Helotiaceae</taxon>
        <taxon>Glarea</taxon>
    </lineage>
</organism>
<comment type="caution">
    <text evidence="9">The sequence shown here is derived from an EMBL/GenBank/DDBJ whole genome shotgun (WGS) entry which is preliminary data.</text>
</comment>
<keyword evidence="10" id="KW-1185">Reference proteome</keyword>
<protein>
    <recommendedName>
        <fullName evidence="8">Chitin-binding type-4 domain-containing protein</fullName>
    </recommendedName>
</protein>
<keyword evidence="3" id="KW-0186">Copper</keyword>
<evidence type="ECO:0000256" key="5">
    <source>
        <dbReference type="ARBA" id="ARBA00023180"/>
    </source>
</evidence>
<sequence>MYISALAVLALSTTALSHGIITKPIPRAPGSASLSFCGPTVTNNIKGDNTSHVEDLPEAAAKDKLYQGAALCNLWLCRGLQYADNLKNVQNWTTGQVVPVEVYLRIKHAGSANVSIIDTKTNKYVKGGEKLVYWPTGYADEAVKNTPANQTKFDVKIPDLGGACNVAGACTLQWWWYGTKARQTYESCVDFKITDPVVPVIPPVKSRFNRN</sequence>
<comment type="cofactor">
    <cofactor evidence="1">
        <name>Cu(2+)</name>
        <dbReference type="ChEBI" id="CHEBI:29036"/>
    </cofactor>
</comment>
<dbReference type="InterPro" id="IPR004302">
    <property type="entry name" value="Cellulose/chitin-bd_N"/>
</dbReference>
<proteinExistence type="inferred from homology"/>
<evidence type="ECO:0000256" key="7">
    <source>
        <dbReference type="SAM" id="SignalP"/>
    </source>
</evidence>
<gene>
    <name evidence="9" type="ORF">M7I_7294</name>
</gene>
<evidence type="ECO:0000313" key="10">
    <source>
        <dbReference type="Proteomes" id="UP000005446"/>
    </source>
</evidence>
<dbReference type="OrthoDB" id="120613at2759"/>
<feature type="domain" description="Chitin-binding type-4" evidence="8">
    <location>
        <begin position="18"/>
        <end position="191"/>
    </location>
</feature>
<keyword evidence="5" id="KW-0325">Glycoprotein</keyword>
<keyword evidence="7" id="KW-0732">Signal</keyword>
<feature type="signal peptide" evidence="7">
    <location>
        <begin position="1"/>
        <end position="19"/>
    </location>
</feature>
<evidence type="ECO:0000256" key="3">
    <source>
        <dbReference type="ARBA" id="ARBA00023008"/>
    </source>
</evidence>
<evidence type="ECO:0000256" key="1">
    <source>
        <dbReference type="ARBA" id="ARBA00001973"/>
    </source>
</evidence>
<dbReference type="AlphaFoldDB" id="H0EWW9"/>
<dbReference type="PANTHER" id="PTHR36575:SF2">
    <property type="entry name" value="CHITIN-BINDING TYPE-4 DOMAIN-CONTAINING PROTEIN-RELATED"/>
    <property type="match status" value="1"/>
</dbReference>
<name>H0EWW9_GLAL7</name>
<feature type="chain" id="PRO_5003532238" description="Chitin-binding type-4 domain-containing protein" evidence="7">
    <location>
        <begin position="20"/>
        <end position="211"/>
    </location>
</feature>
<evidence type="ECO:0000256" key="2">
    <source>
        <dbReference type="ARBA" id="ARBA00022723"/>
    </source>
</evidence>
<dbReference type="EMBL" id="AGUE01000214">
    <property type="protein sequence ID" value="EHK96969.1"/>
    <property type="molecule type" value="Genomic_DNA"/>
</dbReference>
<dbReference type="Pfam" id="PF03067">
    <property type="entry name" value="LPMO_10"/>
    <property type="match status" value="1"/>
</dbReference>
<reference evidence="9 10" key="1">
    <citation type="journal article" date="2012" name="Eukaryot. Cell">
        <title>Genome sequence of the fungus Glarea lozoyensis: the first genome sequence of a species from the Helotiaceae family.</title>
        <authorList>
            <person name="Youssar L."/>
            <person name="Gruening B.A."/>
            <person name="Erxleben A."/>
            <person name="Guenther S."/>
            <person name="Huettel W."/>
        </authorList>
    </citation>
    <scope>NUCLEOTIDE SEQUENCE [LARGE SCALE GENOMIC DNA]</scope>
    <source>
        <strain evidence="10">ATCC 74030 / MF5533</strain>
    </source>
</reference>
<dbReference type="Proteomes" id="UP000005446">
    <property type="component" value="Unassembled WGS sequence"/>
</dbReference>
<comment type="similarity">
    <text evidence="6">Belongs to the polysaccharide monooxygenase AA13 family.</text>
</comment>
<dbReference type="GO" id="GO:0046872">
    <property type="term" value="F:metal ion binding"/>
    <property type="evidence" value="ECO:0007669"/>
    <property type="project" value="UniProtKB-KW"/>
</dbReference>
<dbReference type="Gene3D" id="2.70.50.70">
    <property type="match status" value="1"/>
</dbReference>
<dbReference type="PANTHER" id="PTHR36575">
    <property type="entry name" value="BINDING PROTEIN, PUTATIVE (AFU_ORTHOLOGUE AFUA_1G14430)-RELATED"/>
    <property type="match status" value="1"/>
</dbReference>
<evidence type="ECO:0000313" key="9">
    <source>
        <dbReference type="EMBL" id="EHK96969.1"/>
    </source>
</evidence>
<dbReference type="InParanoid" id="H0EWW9"/>
<dbReference type="HOGENOM" id="CLU_053021_2_0_1"/>
<dbReference type="InterPro" id="IPR052282">
    <property type="entry name" value="Starch-active_LPMO"/>
</dbReference>
<keyword evidence="2" id="KW-0479">Metal-binding</keyword>
<accession>H0EWW9</accession>
<evidence type="ECO:0000259" key="8">
    <source>
        <dbReference type="Pfam" id="PF03067"/>
    </source>
</evidence>